<keyword evidence="2" id="KW-0378">Hydrolase</keyword>
<protein>
    <submittedName>
        <fullName evidence="2">Nucleotide pyrophosphohydrolase</fullName>
    </submittedName>
</protein>
<dbReference type="Pfam" id="PF12643">
    <property type="entry name" value="MazG-like"/>
    <property type="match status" value="1"/>
</dbReference>
<reference evidence="2 4" key="2">
    <citation type="submission" date="2019-05" db="EMBL/GenBank/DDBJ databases">
        <title>The metagenome of a microbial culture collection derived from dairy environment covers the genomic content of the human microbiome.</title>
        <authorList>
            <person name="Roder T."/>
            <person name="Wuthrich D."/>
            <person name="Sattari Z."/>
            <person name="Von Ah U."/>
            <person name="Bar C."/>
            <person name="Ronchi F."/>
            <person name="Macpherson A.J."/>
            <person name="Ganal-Vonarburg S.C."/>
            <person name="Bruggmann R."/>
            <person name="Vergeres G."/>
        </authorList>
    </citation>
    <scope>NUCLEOTIDE SEQUENCE [LARGE SCALE GENOMIC DNA]</scope>
    <source>
        <strain evidence="2 4">FAM 18815</strain>
    </source>
</reference>
<evidence type="ECO:0000313" key="4">
    <source>
        <dbReference type="Proteomes" id="UP000305541"/>
    </source>
</evidence>
<dbReference type="InterPro" id="IPR052555">
    <property type="entry name" value="dCTP_Pyrophosphatase"/>
</dbReference>
<gene>
    <name evidence="2" type="ORF">FEZ51_10335</name>
    <name evidence="1" type="ORF">IV81_GL000492</name>
</gene>
<dbReference type="GO" id="GO:0009143">
    <property type="term" value="P:nucleoside triphosphate catabolic process"/>
    <property type="evidence" value="ECO:0007669"/>
    <property type="project" value="InterPro"/>
</dbReference>
<dbReference type="RefSeq" id="WP_057803650.1">
    <property type="nucleotide sequence ID" value="NZ_JQBX01000014.1"/>
</dbReference>
<dbReference type="EMBL" id="JQBX01000014">
    <property type="protein sequence ID" value="KRN93491.1"/>
    <property type="molecule type" value="Genomic_DNA"/>
</dbReference>
<dbReference type="Proteomes" id="UP000305541">
    <property type="component" value="Unassembled WGS sequence"/>
</dbReference>
<dbReference type="PIRSF" id="PIRSF029826">
    <property type="entry name" value="UCP029826_pph"/>
    <property type="match status" value="1"/>
</dbReference>
<reference evidence="1 3" key="1">
    <citation type="journal article" date="2015" name="Genome Announc.">
        <title>Expanding the biotechnology potential of lactobacilli through comparative genomics of 213 strains and associated genera.</title>
        <authorList>
            <person name="Sun Z."/>
            <person name="Harris H.M."/>
            <person name="McCann A."/>
            <person name="Guo C."/>
            <person name="Argimon S."/>
            <person name="Zhang W."/>
            <person name="Yang X."/>
            <person name="Jeffery I.B."/>
            <person name="Cooney J.C."/>
            <person name="Kagawa T.F."/>
            <person name="Liu W."/>
            <person name="Song Y."/>
            <person name="Salvetti E."/>
            <person name="Wrobel A."/>
            <person name="Rasinkangas P."/>
            <person name="Parkhill J."/>
            <person name="Rea M.C."/>
            <person name="O'Sullivan O."/>
            <person name="Ritari J."/>
            <person name="Douillard F.P."/>
            <person name="Paul Ross R."/>
            <person name="Yang R."/>
            <person name="Briner A.E."/>
            <person name="Felis G.E."/>
            <person name="de Vos W.M."/>
            <person name="Barrangou R."/>
            <person name="Klaenhammer T.R."/>
            <person name="Caufield P.W."/>
            <person name="Cui Y."/>
            <person name="Zhang H."/>
            <person name="O'Toole P.W."/>
        </authorList>
    </citation>
    <scope>NUCLEOTIDE SEQUENCE [LARGE SCALE GENOMIC DNA]</scope>
    <source>
        <strain evidence="1 3">DSM 18001</strain>
    </source>
</reference>
<proteinExistence type="predicted"/>
<dbReference type="PANTHER" id="PTHR46523:SF1">
    <property type="entry name" value="DCTP PYROPHOSPHATASE 1"/>
    <property type="match status" value="1"/>
</dbReference>
<evidence type="ECO:0000313" key="2">
    <source>
        <dbReference type="EMBL" id="TLQ02811.1"/>
    </source>
</evidence>
<dbReference type="CDD" id="cd11537">
    <property type="entry name" value="NTP-PPase_RS21-C6_like"/>
    <property type="match status" value="1"/>
</dbReference>
<sequence length="109" mass="13331">MEYDEIEKMLIKFRDERDWKKYHNLKNLILSLNLEASESLEIFQWKNEQDELSNEEEEHLEEEIADVLIYAFYVCEKLGVNPYDLIQRKVKFNEGRTWKNDRKGNERSK</sequence>
<dbReference type="SUPFAM" id="SSF101386">
    <property type="entry name" value="all-alpha NTP pyrophosphatases"/>
    <property type="match status" value="1"/>
</dbReference>
<dbReference type="OrthoDB" id="9791898at2"/>
<evidence type="ECO:0000313" key="1">
    <source>
        <dbReference type="EMBL" id="KRN93491.1"/>
    </source>
</evidence>
<dbReference type="PATRIC" id="fig|331679.3.peg.498"/>
<dbReference type="STRING" id="331679.IV81_GL000492"/>
<dbReference type="Proteomes" id="UP000051859">
    <property type="component" value="Unassembled WGS sequence"/>
</dbReference>
<keyword evidence="3" id="KW-1185">Reference proteome</keyword>
<accession>A0A0R2KV88</accession>
<dbReference type="GO" id="GO:0047429">
    <property type="term" value="F:nucleoside triphosphate diphosphatase activity"/>
    <property type="evidence" value="ECO:0007669"/>
    <property type="project" value="InterPro"/>
</dbReference>
<evidence type="ECO:0000313" key="3">
    <source>
        <dbReference type="Proteomes" id="UP000051859"/>
    </source>
</evidence>
<dbReference type="EMBL" id="VBTH01000037">
    <property type="protein sequence ID" value="TLQ02811.1"/>
    <property type="molecule type" value="Genomic_DNA"/>
</dbReference>
<dbReference type="InterPro" id="IPR025984">
    <property type="entry name" value="DCTPP"/>
</dbReference>
<dbReference type="Gene3D" id="1.10.287.1080">
    <property type="entry name" value="MazG-like"/>
    <property type="match status" value="1"/>
</dbReference>
<organism evidence="1 3">
    <name type="scientific">Pediococcus stilesii</name>
    <dbReference type="NCBI Taxonomy" id="331679"/>
    <lineage>
        <taxon>Bacteria</taxon>
        <taxon>Bacillati</taxon>
        <taxon>Bacillota</taxon>
        <taxon>Bacilli</taxon>
        <taxon>Lactobacillales</taxon>
        <taxon>Lactobacillaceae</taxon>
        <taxon>Pediococcus</taxon>
    </lineage>
</organism>
<comment type="caution">
    <text evidence="1">The sequence shown here is derived from an EMBL/GenBank/DDBJ whole genome shotgun (WGS) entry which is preliminary data.</text>
</comment>
<dbReference type="AlphaFoldDB" id="A0A0R2KV88"/>
<name>A0A0R2KV88_9LACO</name>
<dbReference type="PANTHER" id="PTHR46523">
    <property type="entry name" value="DCTP PYROPHOSPHATASE 1"/>
    <property type="match status" value="1"/>
</dbReference>